<dbReference type="Proteomes" id="UP000198680">
    <property type="component" value="Unassembled WGS sequence"/>
</dbReference>
<dbReference type="EMBL" id="FNHE01000008">
    <property type="protein sequence ID" value="SDM76381.1"/>
    <property type="molecule type" value="Genomic_DNA"/>
</dbReference>
<evidence type="ECO:0008006" key="3">
    <source>
        <dbReference type="Google" id="ProtNLM"/>
    </source>
</evidence>
<sequence length="142" mass="14419">MGLRLPVGDVTVLLGPAAARRQVMAALDDDSGRCASGHSAVRVQRLAAAADDDVDRRIEAIEAVREAGATIVLVDRLTEGLAAPDRRAVLTALRPVATGGRAVLVDDDDPVAALAVADGALRADPAGGLSTESLGDLGYLAS</sequence>
<gene>
    <name evidence="1" type="ORF">SAMN05660642_03282</name>
</gene>
<evidence type="ECO:0000313" key="2">
    <source>
        <dbReference type="Proteomes" id="UP000198680"/>
    </source>
</evidence>
<protein>
    <recommendedName>
        <fullName evidence="3">ABC transporter</fullName>
    </recommendedName>
</protein>
<reference evidence="2" key="1">
    <citation type="submission" date="2016-10" db="EMBL/GenBank/DDBJ databases">
        <authorList>
            <person name="Varghese N."/>
            <person name="Submissions S."/>
        </authorList>
    </citation>
    <scope>NUCLEOTIDE SEQUENCE [LARGE SCALE GENOMIC DNA]</scope>
    <source>
        <strain evidence="2">DSM 45419</strain>
    </source>
</reference>
<dbReference type="OrthoDB" id="5191969at2"/>
<dbReference type="RefSeq" id="WP_091220649.1">
    <property type="nucleotide sequence ID" value="NZ_FNHE01000008.1"/>
</dbReference>
<evidence type="ECO:0000313" key="1">
    <source>
        <dbReference type="EMBL" id="SDM76381.1"/>
    </source>
</evidence>
<accession>A0A1G9VWR1</accession>
<name>A0A1G9VWR1_9ACTN</name>
<keyword evidence="2" id="KW-1185">Reference proteome</keyword>
<organism evidence="1 2">
    <name type="scientific">Geodermatophilus siccatus</name>
    <dbReference type="NCBI Taxonomy" id="1137991"/>
    <lineage>
        <taxon>Bacteria</taxon>
        <taxon>Bacillati</taxon>
        <taxon>Actinomycetota</taxon>
        <taxon>Actinomycetes</taxon>
        <taxon>Geodermatophilales</taxon>
        <taxon>Geodermatophilaceae</taxon>
        <taxon>Geodermatophilus</taxon>
    </lineage>
</organism>
<dbReference type="AlphaFoldDB" id="A0A1G9VWR1"/>
<proteinExistence type="predicted"/>